<dbReference type="Proteomes" id="UP001304515">
    <property type="component" value="Chromosome"/>
</dbReference>
<reference evidence="1 3" key="1">
    <citation type="submission" date="2023-09" db="EMBL/GenBank/DDBJ databases">
        <title>Flavobacterium sp. a novel bacteria isolate from Pepper rhizosphere.</title>
        <authorList>
            <person name="Peng Y."/>
            <person name="Lee J."/>
        </authorList>
    </citation>
    <scope>NUCLEOTIDE SEQUENCE</scope>
    <source>
        <strain evidence="1">PMR2A8</strain>
        <strain evidence="2 3">PMTSA4</strain>
    </source>
</reference>
<name>A0AA96J730_9FLAO</name>
<keyword evidence="1" id="KW-0121">Carboxypeptidase</keyword>
<dbReference type="EMBL" id="CP134890">
    <property type="protein sequence ID" value="WNM21917.1"/>
    <property type="molecule type" value="Genomic_DNA"/>
</dbReference>
<dbReference type="Pfam" id="PF13620">
    <property type="entry name" value="CarboxypepD_reg"/>
    <property type="match status" value="1"/>
</dbReference>
<keyword evidence="1" id="KW-0378">Hydrolase</keyword>
<dbReference type="Gene3D" id="2.60.40.1120">
    <property type="entry name" value="Carboxypeptidase-like, regulatory domain"/>
    <property type="match status" value="1"/>
</dbReference>
<evidence type="ECO:0000313" key="1">
    <source>
        <dbReference type="EMBL" id="WNM17864.1"/>
    </source>
</evidence>
<keyword evidence="1" id="KW-0645">Protease</keyword>
<evidence type="ECO:0000313" key="2">
    <source>
        <dbReference type="EMBL" id="WNM21917.1"/>
    </source>
</evidence>
<dbReference type="KEGG" id="fcj:RN605_00840"/>
<dbReference type="InterPro" id="IPR008969">
    <property type="entry name" value="CarboxyPept-like_regulatory"/>
</dbReference>
<organism evidence="1">
    <name type="scientific">Flavobacterium capsici</name>
    <dbReference type="NCBI Taxonomy" id="3075618"/>
    <lineage>
        <taxon>Bacteria</taxon>
        <taxon>Pseudomonadati</taxon>
        <taxon>Bacteroidota</taxon>
        <taxon>Flavobacteriia</taxon>
        <taxon>Flavobacteriales</taxon>
        <taxon>Flavobacteriaceae</taxon>
        <taxon>Flavobacterium</taxon>
    </lineage>
</organism>
<dbReference type="RefSeq" id="WP_313321514.1">
    <property type="nucleotide sequence ID" value="NZ_CP134878.1"/>
</dbReference>
<sequence>MNRRYLRKSAMYKAVKDTVRDANPATLAQMPQMDAALSQLEHNLELINEYGKDQSENRKGIAADKEATKENVANTCFILAGKIRSFAVNTSNLILRDSMNFTLSTLQKMPDEDIVDAAELITQRADENIGDLADYGVTPASLAETINLVNSFNAKIAKPREGITQRKNATNDLKQIFKNTDTLLEDTMDTFVIIVKETDSVFYKTYQSNRIIVDPATIPLAMRCFVTDEEQNPLQNVNITIEGYTKKHKTSAKGKIHIKSLPSGIYAVTCSKFGYITQVLSVPINKGERTDLRVVLKQNP</sequence>
<accession>A0AA96J730</accession>
<proteinExistence type="predicted"/>
<accession>A0AA96F393</accession>
<keyword evidence="3" id="KW-1185">Reference proteome</keyword>
<dbReference type="AlphaFoldDB" id="A0AA96J730"/>
<dbReference type="SUPFAM" id="SSF49464">
    <property type="entry name" value="Carboxypeptidase regulatory domain-like"/>
    <property type="match status" value="1"/>
</dbReference>
<dbReference type="EMBL" id="CP134878">
    <property type="protein sequence ID" value="WNM17864.1"/>
    <property type="molecule type" value="Genomic_DNA"/>
</dbReference>
<evidence type="ECO:0000313" key="3">
    <source>
        <dbReference type="Proteomes" id="UP001304515"/>
    </source>
</evidence>
<protein>
    <submittedName>
        <fullName evidence="1">Carboxypeptidase-like regulatory domain-containing protein</fullName>
    </submittedName>
</protein>
<dbReference type="GO" id="GO:0004180">
    <property type="term" value="F:carboxypeptidase activity"/>
    <property type="evidence" value="ECO:0007669"/>
    <property type="project" value="UniProtKB-KW"/>
</dbReference>
<gene>
    <name evidence="2" type="ORF">RN605_00840</name>
    <name evidence="1" type="ORF">RN608_07540</name>
</gene>